<dbReference type="SMART" id="SM00261">
    <property type="entry name" value="FU"/>
    <property type="match status" value="16"/>
</dbReference>
<feature type="domain" description="EGF-like" evidence="3">
    <location>
        <begin position="549"/>
        <end position="579"/>
    </location>
</feature>
<feature type="domain" description="EGF-like" evidence="3">
    <location>
        <begin position="509"/>
        <end position="548"/>
    </location>
</feature>
<feature type="transmembrane region" description="Helical" evidence="1">
    <location>
        <begin position="2618"/>
        <end position="2642"/>
    </location>
</feature>
<evidence type="ECO:0000256" key="2">
    <source>
        <dbReference type="SAM" id="SignalP"/>
    </source>
</evidence>
<dbReference type="CDD" id="cd00064">
    <property type="entry name" value="FU"/>
    <property type="match status" value="6"/>
</dbReference>
<dbReference type="PANTHER" id="PTHR15332">
    <property type="entry name" value="PROPROTEIN CONVERTASE SUBTILISIN_KEXIN TYPE 5-LIKE"/>
    <property type="match status" value="1"/>
</dbReference>
<dbReference type="InterPro" id="IPR006212">
    <property type="entry name" value="Furin_repeat"/>
</dbReference>
<gene>
    <name evidence="4" type="ORF">PPRIM_AZ9-3.1.T0490041</name>
</gene>
<dbReference type="EMBL" id="CAJJDM010000049">
    <property type="protein sequence ID" value="CAD8072273.1"/>
    <property type="molecule type" value="Genomic_DNA"/>
</dbReference>
<dbReference type="InterPro" id="IPR000742">
    <property type="entry name" value="EGF"/>
</dbReference>
<feature type="transmembrane region" description="Helical" evidence="1">
    <location>
        <begin position="2306"/>
        <end position="2326"/>
    </location>
</feature>
<feature type="domain" description="EGF-like" evidence="3">
    <location>
        <begin position="466"/>
        <end position="501"/>
    </location>
</feature>
<evidence type="ECO:0000313" key="4">
    <source>
        <dbReference type="EMBL" id="CAD8072273.1"/>
    </source>
</evidence>
<feature type="domain" description="EGF-like" evidence="3">
    <location>
        <begin position="842"/>
        <end position="873"/>
    </location>
</feature>
<proteinExistence type="predicted"/>
<feature type="domain" description="EGF-like" evidence="3">
    <location>
        <begin position="1171"/>
        <end position="1212"/>
    </location>
</feature>
<accession>A0A8S1M384</accession>
<keyword evidence="2" id="KW-0732">Signal</keyword>
<reference evidence="4" key="1">
    <citation type="submission" date="2021-01" db="EMBL/GenBank/DDBJ databases">
        <authorList>
            <consortium name="Genoscope - CEA"/>
            <person name="William W."/>
        </authorList>
    </citation>
    <scope>NUCLEOTIDE SEQUENCE</scope>
</reference>
<feature type="domain" description="EGF-like" evidence="3">
    <location>
        <begin position="1134"/>
        <end position="1170"/>
    </location>
</feature>
<keyword evidence="1" id="KW-1133">Transmembrane helix</keyword>
<feature type="signal peptide" evidence="2">
    <location>
        <begin position="1"/>
        <end position="21"/>
    </location>
</feature>
<feature type="domain" description="EGF-like" evidence="3">
    <location>
        <begin position="1026"/>
        <end position="1072"/>
    </location>
</feature>
<feature type="domain" description="EGF-like" evidence="3">
    <location>
        <begin position="927"/>
        <end position="958"/>
    </location>
</feature>
<feature type="domain" description="EGF-like" evidence="3">
    <location>
        <begin position="1085"/>
        <end position="1126"/>
    </location>
</feature>
<dbReference type="OMA" id="IFGECKC"/>
<name>A0A8S1M384_PARPR</name>
<protein>
    <recommendedName>
        <fullName evidence="3">EGF-like domain-containing protein</fullName>
    </recommendedName>
</protein>
<feature type="transmembrane region" description="Helical" evidence="1">
    <location>
        <begin position="2581"/>
        <end position="2606"/>
    </location>
</feature>
<feature type="domain" description="EGF-like" evidence="3">
    <location>
        <begin position="1220"/>
        <end position="1256"/>
    </location>
</feature>
<feature type="chain" id="PRO_5035739880" description="EGF-like domain-containing protein" evidence="2">
    <location>
        <begin position="22"/>
        <end position="2678"/>
    </location>
</feature>
<sequence length="2678" mass="307907">MVILTYLYVLLIQFTILCCFGKYIVQSDVTIQTTSSQWNDLISNSQLSFCTNEKSENYIGQATNSNQIQWQKTFNIYPLTSKVYIYLEFQISGEWNDEEVILYVDNVKQYSEKIQFMDTNKLCNDNFLYNSFMYVVYNMPQSTMNLQIRVNKIDVGLYIKNVIITQRTQRGRGEVLQTMSNLHICLNGLSLAHYYCQCNNPLVYQQNQCVASCDQNYLYSLNDNQCYQKQHCQSCVGLNQNLQCDLGYYAYMESDQDLPVCVSKCPNSYYQDETTQTCVDYQEYLSTNQNSGYPIDYVYFIKTIPEFMHYFLLNDFQVIIVSEPIRPKERNFFYMDNNFYIGSFNNFKNQTIQIQTIIKNPQHKVKFRAICHFIDFYPTNFQVYINEEKQDDIPLILDTQNRIKQDKEDYILNYEWTWFKTKDINLVQNSILFRVEQPLQDGNYIGYFFLEDIHIYSFQCMTGCPSCFTETSCPPCTNPAHKNSQDCTCLTGYALQNDICIDCPTYCTTCLTAGNCVDCIIATQRLNPPNCNQCPDKFYVKSGEDNCQPCQTGCFKCIELANCINCQNGYFRSNTNQCILQCPDGYFNDNSVINDPKCTICDSNCLKCDTAATHCTDCIAAGFLVDSYCYICLEGEYFSGTSCSPCINGCQKCISNICQQCLEGYYYMDSKNECQIQCDDGYFGNYQARQCQICDSTCKTCDNNTNINCLSCHIGYVLNVKNIISGECKFTCLPGFYKQVDNCYQCWKGCASCIDQTQNCLVCAQNYFRLKSNGLCYSKCPDGYYNNQIGYLCSPCHPICRTCSGLLPQNCLSCNSPLAYYQNECLTECLDGYGNVNNVCTPCVSNCKKCFGTLQNQCLACLQGYYYLNNQCYVKCPRFYNSIRPQYICKCQFFNCIECLENQYYFNNLCYDVCPQGYFGFNKLCNLCDVTCKTCFGEDTIDCLSCNNNLILWKNKCIPTCLGNTYHDILSNECKYCNNECVACNGPNNNNCLVCPQNKLLTLEGYCADECSSDQYAVLPENKCYHCHSSCLTCFGSSYQNCLTCPKYFYLFECVDECPEGFKISKNQQSCEPNFDIVLDYCTYQCDTCWLIPRFCKTCAANRAPNPPNCDCETGYFDDGINSICQKCDNKCSTCKGLSNNCIKCKGDRQYPLCSCPDYYYDDGVSVNCIRCQDNCQNCDSDGCTICLADRINLPDCICKDGYYDSYAYYCQQCAQKCDTCEGTANLCNKCSTIRVDPPICKCPLGYFENSEIQCQACDPTCIDCNQYGCLSCFGNRIGPIFGECKCDQKGISRYSIGSVYCTDCFVGVPYFALNEEFTGFNFDFGGAVVYIPFEIDSLCEAFFHPETLIKLGTNPRCDLEFNVYFGLNPNIKVGDIIKLNREFLLSGCQIKFVQIIPMPLSIPITIDKTTHKPNLKFKDLTNPNICESIKIEFDSLAFNGRQSFDILSWNLILPSPPLPEIEIILQNHTLNHLPYLEFPPKLFESGTIYKFSVMVESFALLQNSIEVQFQAMQRSSINFVSTSNINQFHRFEKIIIPNVLTYINCIEKNPPPQIVYYEIYLNNLKLLIVDGNLTENLTDGYQYDIPITFQPYFLNFNNPFILTYNTILTRSDYIVKSSSEFEFYIVPSNPVITIAGGNRMIGFQDALYLNTTITDKDLNDQEIKSQVYECSWICLDIIDATYCQNQQKQPLEFNSSCSQYIKPKTFYPYTVSNFEVSIIKQGNRFSTTVSIQFIEIDLPSLIVYGADSEQLYNYYNELIFTVQYPGVNPDLLMYAGAVIYDQYVVATFEFFYLQFKYKQQNYFIDLLQDNTIKLRLSVYDPRFILPSINTQVLKMNIPPQNCTLSYQLPESYVEFLDEMNISLIGCKDNNAPLMYSVYLFPNQSIYQEDLISSKFHNFVRLKNFQSSNHFKLILPYYFEDKPFLVFNIKDSKYGIVNLTLTVNVKEFKKIDESIFKDYQSTLLSFDEQLVGYVLITERLKQLKSLSQYKEKLYKDLITIDVNQTLLANQTESLYRSISNLINQNVTLISINETILLNQINYRIMKAISILSQYFNLQKQNQLTSEQNLDKNEYIRQYYVFVDILSSGINYKVNQNVTSDYLLYLLNQIQTHLQSISVVNEPFYKMIQNSVNLDFGYVTKKQAELIIGLNSSLGQPIGDSQEVNDIYTSATNYYKFSITRYKDNPFYPTSQFPKNSSGYQAVDPKLQETGSTQNTMLGQDIQFSIPKVRTLNSNTTLECISQLQNGTWSADICKTIKKDMEVICKCEKLSPTSVMESIDQILDKASQVFSLTTLEAFATFPFYQTIIFYFYVTITVLYLSIVYWGIKVDNQMFSQIHAQQELAKNETEVKNTVQNNLINKQVDSKYTKIGQLRDSSIEYQHTMPLFKRNMFGTGLSYGAIILNRFKPINPQINNKQSILETNPEEKSSKDLNKIDQLFSQSQVLQSTRIIKQGLFNKQEESLKQEDSHNDQKLQRKLTIQDIGLKSMLIKNLITNFRAFIEFLKYFHQILQIIYKDDPIKPRGLRASIVYVSFLGGMAIIFVFQQPNNLNFTIGLSILTAPANKIYQIILEKSLSNKSRMIRMIGVLIMIGGAALISYVMLAGLVIMNQTQQSNQMSLIFIGAFLVDNLIYSPMSLLITYFIHMDIIRIPFLQGILVKILDEKTKEFLFGLVDNIRKQ</sequence>
<dbReference type="PANTHER" id="PTHR15332:SF175">
    <property type="entry name" value="PROPROTEIN CONVERTASE SUBTILISIN_KEXIN TYPE 5-LIKE"/>
    <property type="match status" value="1"/>
</dbReference>
<evidence type="ECO:0000313" key="5">
    <source>
        <dbReference type="Proteomes" id="UP000688137"/>
    </source>
</evidence>
<keyword evidence="1" id="KW-0812">Transmembrane</keyword>
<feature type="domain" description="EGF-like" evidence="3">
    <location>
        <begin position="693"/>
        <end position="729"/>
    </location>
</feature>
<dbReference type="SMART" id="SM00181">
    <property type="entry name" value="EGF"/>
    <property type="match status" value="12"/>
</dbReference>
<feature type="domain" description="EGF-like" evidence="3">
    <location>
        <begin position="645"/>
        <end position="675"/>
    </location>
</feature>
<comment type="caution">
    <text evidence="4">The sequence shown here is derived from an EMBL/GenBank/DDBJ whole genome shotgun (WGS) entry which is preliminary data.</text>
</comment>
<keyword evidence="1" id="KW-0472">Membrane</keyword>
<evidence type="ECO:0000256" key="1">
    <source>
        <dbReference type="SAM" id="Phobius"/>
    </source>
</evidence>
<evidence type="ECO:0000259" key="3">
    <source>
        <dbReference type="SMART" id="SM00181"/>
    </source>
</evidence>
<keyword evidence="5" id="KW-1185">Reference proteome</keyword>
<organism evidence="4 5">
    <name type="scientific">Paramecium primaurelia</name>
    <dbReference type="NCBI Taxonomy" id="5886"/>
    <lineage>
        <taxon>Eukaryota</taxon>
        <taxon>Sar</taxon>
        <taxon>Alveolata</taxon>
        <taxon>Ciliophora</taxon>
        <taxon>Intramacronucleata</taxon>
        <taxon>Oligohymenophorea</taxon>
        <taxon>Peniculida</taxon>
        <taxon>Parameciidae</taxon>
        <taxon>Paramecium</taxon>
    </lineage>
</organism>
<feature type="transmembrane region" description="Helical" evidence="1">
    <location>
        <begin position="2524"/>
        <end position="2543"/>
    </location>
</feature>
<dbReference type="Proteomes" id="UP000688137">
    <property type="component" value="Unassembled WGS sequence"/>
</dbReference>